<name>A0A7I7XEB3_9MYCO</name>
<proteinExistence type="predicted"/>
<organism evidence="2 3">
    <name type="scientific">Mycolicibacterium madagascariense</name>
    <dbReference type="NCBI Taxonomy" id="212765"/>
    <lineage>
        <taxon>Bacteria</taxon>
        <taxon>Bacillati</taxon>
        <taxon>Actinomycetota</taxon>
        <taxon>Actinomycetes</taxon>
        <taxon>Mycobacteriales</taxon>
        <taxon>Mycobacteriaceae</taxon>
        <taxon>Mycolicibacterium</taxon>
    </lineage>
</organism>
<dbReference type="Pfam" id="PF01381">
    <property type="entry name" value="HTH_3"/>
    <property type="match status" value="1"/>
</dbReference>
<evidence type="ECO:0000313" key="3">
    <source>
        <dbReference type="Proteomes" id="UP000466517"/>
    </source>
</evidence>
<gene>
    <name evidence="2" type="ORF">MMAD_19080</name>
</gene>
<dbReference type="Gene3D" id="1.10.260.40">
    <property type="entry name" value="lambda repressor-like DNA-binding domains"/>
    <property type="match status" value="1"/>
</dbReference>
<reference evidence="2 3" key="1">
    <citation type="journal article" date="2019" name="Emerg. Microbes Infect.">
        <title>Comprehensive subspecies identification of 175 nontuberculous mycobacteria species based on 7547 genomic profiles.</title>
        <authorList>
            <person name="Matsumoto Y."/>
            <person name="Kinjo T."/>
            <person name="Motooka D."/>
            <person name="Nabeya D."/>
            <person name="Jung N."/>
            <person name="Uechi K."/>
            <person name="Horii T."/>
            <person name="Iida T."/>
            <person name="Fujita J."/>
            <person name="Nakamura S."/>
        </authorList>
    </citation>
    <scope>NUCLEOTIDE SEQUENCE [LARGE SCALE GENOMIC DNA]</scope>
    <source>
        <strain evidence="2 3">JCM 13574</strain>
    </source>
</reference>
<dbReference type="GO" id="GO:0003677">
    <property type="term" value="F:DNA binding"/>
    <property type="evidence" value="ECO:0007669"/>
    <property type="project" value="InterPro"/>
</dbReference>
<dbReference type="InterPro" id="IPR001387">
    <property type="entry name" value="Cro/C1-type_HTH"/>
</dbReference>
<evidence type="ECO:0000313" key="2">
    <source>
        <dbReference type="EMBL" id="BBZ27613.1"/>
    </source>
</evidence>
<dbReference type="CDD" id="cd00093">
    <property type="entry name" value="HTH_XRE"/>
    <property type="match status" value="1"/>
</dbReference>
<dbReference type="SUPFAM" id="SSF47413">
    <property type="entry name" value="lambda repressor-like DNA-binding domains"/>
    <property type="match status" value="1"/>
</dbReference>
<dbReference type="Proteomes" id="UP000466517">
    <property type="component" value="Chromosome"/>
</dbReference>
<feature type="domain" description="HTH cro/C1-type" evidence="1">
    <location>
        <begin position="49"/>
        <end position="82"/>
    </location>
</feature>
<dbReference type="RefSeq" id="WP_246240522.1">
    <property type="nucleotide sequence ID" value="NZ_AP022610.1"/>
</dbReference>
<sequence>MTQASAKPVPRRGAKDPPRVPIKYIRLAANLSIDAVIARIHQQTGRTYSRGSISAIENGHRGASSEVLRALELAYRLPLGSITTDYVPRAPRARRNGRVDEAARTVFADAAT</sequence>
<dbReference type="KEGG" id="mmag:MMAD_19080"/>
<keyword evidence="3" id="KW-1185">Reference proteome</keyword>
<dbReference type="EMBL" id="AP022610">
    <property type="protein sequence ID" value="BBZ27613.1"/>
    <property type="molecule type" value="Genomic_DNA"/>
</dbReference>
<dbReference type="AlphaFoldDB" id="A0A7I7XEB3"/>
<protein>
    <recommendedName>
        <fullName evidence="1">HTH cro/C1-type domain-containing protein</fullName>
    </recommendedName>
</protein>
<dbReference type="PROSITE" id="PS50943">
    <property type="entry name" value="HTH_CROC1"/>
    <property type="match status" value="1"/>
</dbReference>
<evidence type="ECO:0000259" key="1">
    <source>
        <dbReference type="PROSITE" id="PS50943"/>
    </source>
</evidence>
<accession>A0A7I7XEB3</accession>
<dbReference type="InterPro" id="IPR010982">
    <property type="entry name" value="Lambda_DNA-bd_dom_sf"/>
</dbReference>